<dbReference type="GO" id="GO:0005506">
    <property type="term" value="F:iron ion binding"/>
    <property type="evidence" value="ECO:0007669"/>
    <property type="project" value="InterPro"/>
</dbReference>
<evidence type="ECO:0000256" key="6">
    <source>
        <dbReference type="ARBA" id="ARBA00023033"/>
    </source>
</evidence>
<keyword evidence="3" id="KW-0479">Metal-binding</keyword>
<evidence type="ECO:0000313" key="8">
    <source>
        <dbReference type="Proteomes" id="UP000256304"/>
    </source>
</evidence>
<dbReference type="PANTHER" id="PTHR46696">
    <property type="entry name" value="P450, PUTATIVE (EUROFUNG)-RELATED"/>
    <property type="match status" value="1"/>
</dbReference>
<evidence type="ECO:0000256" key="4">
    <source>
        <dbReference type="ARBA" id="ARBA00023002"/>
    </source>
</evidence>
<organism evidence="7 8">
    <name type="scientific">Paenibacillus taihuensis</name>
    <dbReference type="NCBI Taxonomy" id="1156355"/>
    <lineage>
        <taxon>Bacteria</taxon>
        <taxon>Bacillati</taxon>
        <taxon>Bacillota</taxon>
        <taxon>Bacilli</taxon>
        <taxon>Bacillales</taxon>
        <taxon>Paenibacillaceae</taxon>
        <taxon>Paenibacillus</taxon>
    </lineage>
</organism>
<comment type="similarity">
    <text evidence="1">Belongs to the cytochrome P450 family.</text>
</comment>
<dbReference type="AlphaFoldDB" id="A0A3D9QWL5"/>
<dbReference type="PANTHER" id="PTHR46696:SF1">
    <property type="entry name" value="CYTOCHROME P450 YJIB-RELATED"/>
    <property type="match status" value="1"/>
</dbReference>
<dbReference type="PRINTS" id="PR00359">
    <property type="entry name" value="BP450"/>
</dbReference>
<reference evidence="7 8" key="1">
    <citation type="submission" date="2018-08" db="EMBL/GenBank/DDBJ databases">
        <title>Genomic Encyclopedia of Type Strains, Phase III (KMG-III): the genomes of soil and plant-associated and newly described type strains.</title>
        <authorList>
            <person name="Whitman W."/>
        </authorList>
    </citation>
    <scope>NUCLEOTIDE SEQUENCE [LARGE SCALE GENOMIC DNA]</scope>
    <source>
        <strain evidence="7 8">CGMCC 1.10966</strain>
    </source>
</reference>
<dbReference type="CDD" id="cd20625">
    <property type="entry name" value="CYP164-like"/>
    <property type="match status" value="1"/>
</dbReference>
<gene>
    <name evidence="7" type="ORF">A8990_13272</name>
</gene>
<dbReference type="EMBL" id="QTTN01000032">
    <property type="protein sequence ID" value="REE69673.1"/>
    <property type="molecule type" value="Genomic_DNA"/>
</dbReference>
<comment type="caution">
    <text evidence="7">The sequence shown here is derived from an EMBL/GenBank/DDBJ whole genome shotgun (WGS) entry which is preliminary data.</text>
</comment>
<dbReference type="InterPro" id="IPR001128">
    <property type="entry name" value="Cyt_P450"/>
</dbReference>
<protein>
    <recommendedName>
        <fullName evidence="9">Cytochrome P450</fullName>
    </recommendedName>
</protein>
<dbReference type="GO" id="GO:0020037">
    <property type="term" value="F:heme binding"/>
    <property type="evidence" value="ECO:0007669"/>
    <property type="project" value="InterPro"/>
</dbReference>
<evidence type="ECO:0000256" key="1">
    <source>
        <dbReference type="ARBA" id="ARBA00010617"/>
    </source>
</evidence>
<keyword evidence="5" id="KW-0408">Iron</keyword>
<evidence type="ECO:0000256" key="2">
    <source>
        <dbReference type="ARBA" id="ARBA00022617"/>
    </source>
</evidence>
<evidence type="ECO:0000313" key="7">
    <source>
        <dbReference type="EMBL" id="REE69673.1"/>
    </source>
</evidence>
<dbReference type="Gene3D" id="1.10.630.10">
    <property type="entry name" value="Cytochrome P450"/>
    <property type="match status" value="1"/>
</dbReference>
<name>A0A3D9QWL5_9BACL</name>
<dbReference type="OrthoDB" id="9801155at2"/>
<evidence type="ECO:0000256" key="5">
    <source>
        <dbReference type="ARBA" id="ARBA00023004"/>
    </source>
</evidence>
<evidence type="ECO:0000256" key="3">
    <source>
        <dbReference type="ARBA" id="ARBA00022723"/>
    </source>
</evidence>
<dbReference type="InterPro" id="IPR002397">
    <property type="entry name" value="Cyt_P450_B"/>
</dbReference>
<dbReference type="FunFam" id="1.10.630.10:FF:000018">
    <property type="entry name" value="Cytochrome P450 monooxygenase"/>
    <property type="match status" value="1"/>
</dbReference>
<dbReference type="Pfam" id="PF00067">
    <property type="entry name" value="p450"/>
    <property type="match status" value="1"/>
</dbReference>
<dbReference type="Proteomes" id="UP000256304">
    <property type="component" value="Unassembled WGS sequence"/>
</dbReference>
<dbReference type="GO" id="GO:0004497">
    <property type="term" value="F:monooxygenase activity"/>
    <property type="evidence" value="ECO:0007669"/>
    <property type="project" value="UniProtKB-KW"/>
</dbReference>
<dbReference type="InterPro" id="IPR036396">
    <property type="entry name" value="Cyt_P450_sf"/>
</dbReference>
<keyword evidence="2" id="KW-0349">Heme</keyword>
<dbReference type="SUPFAM" id="SSF48264">
    <property type="entry name" value="Cytochrome P450"/>
    <property type="match status" value="1"/>
</dbReference>
<sequence>MAFGRRSSVGTIKRKGVIPLSTHSNPQSSSTEKTNIPAWFRRYSESVHSNPYPFYSYLLEHEPVRYVEESGFWVISRYEDVNRLLKDPVFVREHRNAMPELYAEPPQQVVNEWKPVNDLLDNWMLFRDAPVHTRLRGLVSPAFTPRAMERLRLNIRSVAEHLAEQMAEGKEADLISAFAFPLPVIVIAEMLGVPPEDRELFKGWSHTFARILEGGEQTPDFAGQAIGAAEEITVYFRELIAQRKKAPKEDMISDLLHPKEQADALTEQELIATCVLLLVAGHETTVNLISNTMLALLDHPEQHARLLSQPSLTASAVEEGLRYEGPVQQTSRLASADYTIGGQTIKRGQFVTVMLGAANRDPAQFADPDRFLIDRTPNRHIAFATGAHFCLGAPLARMEGEIALSVLMTRFPEMRFLDSKPNWRPNMLFRGLGTMQVQL</sequence>
<keyword evidence="8" id="KW-1185">Reference proteome</keyword>
<keyword evidence="6" id="KW-0503">Monooxygenase</keyword>
<dbReference type="GO" id="GO:0016705">
    <property type="term" value="F:oxidoreductase activity, acting on paired donors, with incorporation or reduction of molecular oxygen"/>
    <property type="evidence" value="ECO:0007669"/>
    <property type="project" value="InterPro"/>
</dbReference>
<keyword evidence="4" id="KW-0560">Oxidoreductase</keyword>
<proteinExistence type="inferred from homology"/>
<accession>A0A3D9QWL5</accession>
<evidence type="ECO:0008006" key="9">
    <source>
        <dbReference type="Google" id="ProtNLM"/>
    </source>
</evidence>